<dbReference type="GO" id="GO:0005886">
    <property type="term" value="C:plasma membrane"/>
    <property type="evidence" value="ECO:0007669"/>
    <property type="project" value="TreeGrafter"/>
</dbReference>
<dbReference type="InterPro" id="IPR018422">
    <property type="entry name" value="Cation/H_exchanger_CPA1"/>
</dbReference>
<dbReference type="PANTHER" id="PTHR10110:SF126">
    <property type="entry name" value="NA(+)_H(+) EXCHANGER PROTEIN 7"/>
    <property type="match status" value="1"/>
</dbReference>
<name>A0AAV6UIY8_9ARAC</name>
<feature type="region of interest" description="Disordered" evidence="10">
    <location>
        <begin position="57"/>
        <end position="92"/>
    </location>
</feature>
<evidence type="ECO:0000256" key="1">
    <source>
        <dbReference type="ARBA" id="ARBA00004141"/>
    </source>
</evidence>
<evidence type="ECO:0000313" key="13">
    <source>
        <dbReference type="EMBL" id="KAG8183643.1"/>
    </source>
</evidence>
<evidence type="ECO:0000256" key="5">
    <source>
        <dbReference type="ARBA" id="ARBA00023053"/>
    </source>
</evidence>
<feature type="transmembrane region" description="Helical" evidence="11">
    <location>
        <begin position="366"/>
        <end position="389"/>
    </location>
</feature>
<feature type="compositionally biased region" description="Basic and acidic residues" evidence="10">
    <location>
        <begin position="919"/>
        <end position="941"/>
    </location>
</feature>
<evidence type="ECO:0000256" key="3">
    <source>
        <dbReference type="ARBA" id="ARBA00022692"/>
    </source>
</evidence>
<feature type="transmembrane region" description="Helical" evidence="11">
    <location>
        <begin position="128"/>
        <end position="147"/>
    </location>
</feature>
<dbReference type="GO" id="GO:0015385">
    <property type="term" value="F:sodium:proton antiporter activity"/>
    <property type="evidence" value="ECO:0007669"/>
    <property type="project" value="InterPro"/>
</dbReference>
<feature type="transmembrane region" description="Helical" evidence="11">
    <location>
        <begin position="436"/>
        <end position="459"/>
    </location>
</feature>
<dbReference type="InterPro" id="IPR006153">
    <property type="entry name" value="Cation/H_exchanger_TM"/>
</dbReference>
<dbReference type="InterPro" id="IPR004709">
    <property type="entry name" value="NaH_exchanger"/>
</dbReference>
<feature type="transmembrane region" description="Helical" evidence="11">
    <location>
        <begin position="285"/>
        <end position="307"/>
    </location>
</feature>
<feature type="transmembrane region" description="Helical" evidence="11">
    <location>
        <begin position="216"/>
        <end position="239"/>
    </location>
</feature>
<dbReference type="Gene3D" id="6.10.140.1330">
    <property type="match status" value="1"/>
</dbReference>
<feature type="region of interest" description="Disordered" evidence="10">
    <location>
        <begin position="834"/>
        <end position="959"/>
    </location>
</feature>
<evidence type="ECO:0000259" key="12">
    <source>
        <dbReference type="Pfam" id="PF00999"/>
    </source>
</evidence>
<feature type="transmembrane region" description="Helical" evidence="11">
    <location>
        <begin position="409"/>
        <end position="430"/>
    </location>
</feature>
<keyword evidence="2 9" id="KW-0813">Transport</keyword>
<evidence type="ECO:0000256" key="4">
    <source>
        <dbReference type="ARBA" id="ARBA00022989"/>
    </source>
</evidence>
<feature type="compositionally biased region" description="Polar residues" evidence="10">
    <location>
        <begin position="845"/>
        <end position="863"/>
    </location>
</feature>
<evidence type="ECO:0000256" key="10">
    <source>
        <dbReference type="SAM" id="MobiDB-lite"/>
    </source>
</evidence>
<keyword evidence="4 11" id="KW-1133">Transmembrane helix</keyword>
<evidence type="ECO:0000313" key="14">
    <source>
        <dbReference type="Proteomes" id="UP000827092"/>
    </source>
</evidence>
<keyword evidence="3 9" id="KW-0812">Transmembrane</keyword>
<dbReference type="Proteomes" id="UP000827092">
    <property type="component" value="Unassembled WGS sequence"/>
</dbReference>
<feature type="domain" description="Cation/H+ exchanger transmembrane" evidence="12">
    <location>
        <begin position="137"/>
        <end position="530"/>
    </location>
</feature>
<comment type="subcellular location">
    <subcellularLocation>
        <location evidence="1">Membrane</location>
        <topology evidence="1">Multi-pass membrane protein</topology>
    </subcellularLocation>
</comment>
<proteinExistence type="inferred from homology"/>
<feature type="transmembrane region" description="Helical" evidence="11">
    <location>
        <begin position="509"/>
        <end position="530"/>
    </location>
</feature>
<keyword evidence="14" id="KW-1185">Reference proteome</keyword>
<accession>A0AAV6UIY8</accession>
<feature type="transmembrane region" description="Helical" evidence="11">
    <location>
        <begin position="153"/>
        <end position="174"/>
    </location>
</feature>
<dbReference type="PRINTS" id="PR01084">
    <property type="entry name" value="NAHEXCHNGR"/>
</dbReference>
<organism evidence="13 14">
    <name type="scientific">Oedothorax gibbosus</name>
    <dbReference type="NCBI Taxonomy" id="931172"/>
    <lineage>
        <taxon>Eukaryota</taxon>
        <taxon>Metazoa</taxon>
        <taxon>Ecdysozoa</taxon>
        <taxon>Arthropoda</taxon>
        <taxon>Chelicerata</taxon>
        <taxon>Arachnida</taxon>
        <taxon>Araneae</taxon>
        <taxon>Araneomorphae</taxon>
        <taxon>Entelegynae</taxon>
        <taxon>Araneoidea</taxon>
        <taxon>Linyphiidae</taxon>
        <taxon>Erigoninae</taxon>
        <taxon>Oedothorax</taxon>
    </lineage>
</organism>
<keyword evidence="9" id="KW-0050">Antiport</keyword>
<feature type="transmembrane region" description="Helical" evidence="11">
    <location>
        <begin position="319"/>
        <end position="346"/>
    </location>
</feature>
<keyword evidence="7 11" id="KW-0472">Membrane</keyword>
<dbReference type="PANTHER" id="PTHR10110">
    <property type="entry name" value="SODIUM/HYDROGEN EXCHANGER"/>
    <property type="match status" value="1"/>
</dbReference>
<dbReference type="GO" id="GO:0098719">
    <property type="term" value="P:sodium ion import across plasma membrane"/>
    <property type="evidence" value="ECO:0007669"/>
    <property type="project" value="TreeGrafter"/>
</dbReference>
<keyword evidence="5" id="KW-0915">Sodium</keyword>
<feature type="transmembrane region" description="Helical" evidence="11">
    <location>
        <begin position="186"/>
        <end position="204"/>
    </location>
</feature>
<feature type="region of interest" description="Disordered" evidence="10">
    <location>
        <begin position="647"/>
        <end position="670"/>
    </location>
</feature>
<dbReference type="Pfam" id="PF00999">
    <property type="entry name" value="Na_H_Exchanger"/>
    <property type="match status" value="1"/>
</dbReference>
<feature type="transmembrane region" description="Helical" evidence="11">
    <location>
        <begin position="6"/>
        <end position="24"/>
    </location>
</feature>
<evidence type="ECO:0000256" key="6">
    <source>
        <dbReference type="ARBA" id="ARBA00023065"/>
    </source>
</evidence>
<feature type="compositionally biased region" description="Basic and acidic residues" evidence="10">
    <location>
        <begin position="648"/>
        <end position="664"/>
    </location>
</feature>
<reference evidence="13 14" key="1">
    <citation type="journal article" date="2022" name="Nat. Ecol. Evol.">
        <title>A masculinizing supergene underlies an exaggerated male reproductive morph in a spider.</title>
        <authorList>
            <person name="Hendrickx F."/>
            <person name="De Corte Z."/>
            <person name="Sonet G."/>
            <person name="Van Belleghem S.M."/>
            <person name="Kostlbacher S."/>
            <person name="Vangestel C."/>
        </authorList>
    </citation>
    <scope>NUCLEOTIDE SEQUENCE [LARGE SCALE GENOMIC DNA]</scope>
    <source>
        <strain evidence="13">W744_W776</strain>
    </source>
</reference>
<feature type="transmembrane region" description="Helical" evidence="11">
    <location>
        <begin position="251"/>
        <end position="273"/>
    </location>
</feature>
<sequence length="977" mass="109267">MPHLGGVLLVFLAVTSWIPCRYALPPTIDTTRRLHKRSNFLADELLLDEDVRLKENELEQREPAVPQKSPELQQNDYVNRKDDGDTSPDLPETTTEVLAEDIKNRSKVEHHTSIHVASWQWEYVRTPFIYTAVVIVAGFCKIGFHHAEFLSSFLPESCMLIVLGIIVGGIVHFTESREMLPQFTPKAFFLFLLPPIVLESAYSLHDRAFFSNLGTIILYAVVGTILNCFIIGLALYAMTSYGAVAGVQLEVVECLVFGALISAVDPVAVLAIFQEVGVNKNLYFLVFGESLLNDAVTIVLYMMMVTFSKAEYITAEQIALGIAAFLCVSLGGLAIGILMGIVTALITKHTEDVRVVEPLAMLGVAYLSYLLAEMVHFSGIISIIGCGIVQAHYASKNISDKSNTTVKYFTKMVSAVCDTVIFLFLGMVLVDDQHVWHTSFVLTSTGLCLLVRFASVFFLTFCANKLERTHRINEEEQFIMAYGGLRGAVAFSLVIMLDDEIEHKNLFTTATLFIILFTVFVQGATIKPLVSLLKIRRHTAKNTSMFTEVNTKLLDHVMAGVEEVTGDHGGNYWKQLLFYYNSKYLKKWLQCRSTESNLTRVYTRMMLEDHFAHLYGPAAAIEDHKPLMLNKVTSEDEVDDILEVLPPRTEEDKLEEADGKREEVPPEDAEDDVADTFVKIRFPSTKFDVQNQDEVRPLRTGRSIVKFALGERNSESAATPKKTPMLKKQHTLAVFHKPPEEEASRILQKALLDNPYNKLHMKYNPNLVDEEAQDMAAQLKRRRLRTQRLALLAMHAASPAVATTERRKSVAEELTNPTVHTAASFFMERALKRRMQKKDPVEGQSVEQSSDQSKGQSLEQSSDQSKENPLRGLFFQKKDRGEVGQSTSTGQSKEGVFLQKKDKEVGKSHGRPAVLIEQSSDHTKEDTDGHTKNGKVTRLERQSAIAGGSNGTVSEIPSGDIVIDIRPKRMESTESEV</sequence>
<evidence type="ECO:0000256" key="2">
    <source>
        <dbReference type="ARBA" id="ARBA00022448"/>
    </source>
</evidence>
<evidence type="ECO:0000256" key="11">
    <source>
        <dbReference type="SAM" id="Phobius"/>
    </source>
</evidence>
<gene>
    <name evidence="13" type="ORF">JTE90_005631</name>
</gene>
<evidence type="ECO:0000256" key="8">
    <source>
        <dbReference type="ARBA" id="ARBA00023201"/>
    </source>
</evidence>
<dbReference type="AlphaFoldDB" id="A0AAV6UIY8"/>
<evidence type="ECO:0000256" key="7">
    <source>
        <dbReference type="ARBA" id="ARBA00023136"/>
    </source>
</evidence>
<keyword evidence="8 9" id="KW-0739">Sodium transport</keyword>
<evidence type="ECO:0000256" key="9">
    <source>
        <dbReference type="RuleBase" id="RU003722"/>
    </source>
</evidence>
<dbReference type="NCBIfam" id="TIGR00840">
    <property type="entry name" value="b_cpa1"/>
    <property type="match status" value="1"/>
</dbReference>
<protein>
    <recommendedName>
        <fullName evidence="9">Sodium/hydrogen exchanger</fullName>
    </recommendedName>
</protein>
<dbReference type="GO" id="GO:0051453">
    <property type="term" value="P:regulation of intracellular pH"/>
    <property type="evidence" value="ECO:0007669"/>
    <property type="project" value="TreeGrafter"/>
</dbReference>
<comment type="similarity">
    <text evidence="9">Belongs to the monovalent cation:proton antiporter 1 (CPA1) transporter (TC 2.A.36) family.</text>
</comment>
<dbReference type="EMBL" id="JAFNEN010000412">
    <property type="protein sequence ID" value="KAG8183643.1"/>
    <property type="molecule type" value="Genomic_DNA"/>
</dbReference>
<dbReference type="GO" id="GO:0015386">
    <property type="term" value="F:potassium:proton antiporter activity"/>
    <property type="evidence" value="ECO:0007669"/>
    <property type="project" value="TreeGrafter"/>
</dbReference>
<keyword evidence="6 9" id="KW-0406">Ion transport</keyword>
<comment type="caution">
    <text evidence="13">The sequence shown here is derived from an EMBL/GenBank/DDBJ whole genome shotgun (WGS) entry which is preliminary data.</text>
</comment>